<dbReference type="Proteomes" id="UP001281761">
    <property type="component" value="Unassembled WGS sequence"/>
</dbReference>
<proteinExistence type="predicted"/>
<feature type="region of interest" description="Disordered" evidence="1">
    <location>
        <begin position="2094"/>
        <end position="2113"/>
    </location>
</feature>
<evidence type="ECO:0000313" key="3">
    <source>
        <dbReference type="Proteomes" id="UP001281761"/>
    </source>
</evidence>
<dbReference type="EMBL" id="JARBJD010000032">
    <property type="protein sequence ID" value="KAK2959167.1"/>
    <property type="molecule type" value="Genomic_DNA"/>
</dbReference>
<sequence length="3831" mass="427215">MLFPSTEISAMMTFQAQISEGKSLPVLNSLLNTFSRYCEQLWKESQILVQFQKRSEVLETSTWMKKTVEINVAHQCPNCHKSLSATFRNPINEFQNGVFDELTDVLKLIREYCDDLIPSIKLSVYSSQIDLHMHIDEVCSHLFQKLEWLDTTTDKKVPTMVKLNQAFSEDELRVLTLHFVSLLTNERLQNNLLWIHFNLFSNRSLATPSTSTLSDSPYFFTRNTIRTLIKQFITCLSLSAFSLPFSQLNTPPSDSVFFNLPLARCLSFSVASTPNSADWLVSYLPLLSHFFKETYKTFEEQGSIDVPLLMSVVEYLLSTFTSSLATFSYALTLFPDQSADFLSTEKDQTSILNTLSIHTFLSSVLFHPSFTKILSDRALNTDASEDSFLSQNFFNSLLSMAINPSLPPLTSSPLSVAVILAVNISHRLSPTLSAYFSSLSTSLFSILSDSLFYSHRYCHEVDQTTPNAAVANVLFPILVTHSFNALINSHSPSFFSLLFSSTTRTFNPLTFSFFPVSSIFSSLSLPPLALVLSSLFGLNSYSAWLAINDAFSTYLNTWELPLPTHLSPKDSSSEWALGRRNNYLSALLEIVVAEMVKQGWDDQRLICTRVEQEMNDSVDDHAQLGSACEEKMLQQRASTHFALMKIYESCAPPNPIQTSEFILDSHTVELTQRKETNKHVAHSLFLEYVKASISICEVNKDSTFSHTFFPVLILQLLHRHAFWTSEELNRNRTESSVQTALHTDSAASILQQRKDAKKGVGNEEMQRLQRRDELLRVLCNLIEQQPSILDSLVSLCSHSFTLLSQLTQTVDDQEAGVDSDQDQQSPTERFAASLLAFEQQLVEPSDLFSLFLLDTTRCVRQQHHASLLPSYPLLVLLILRTLQEKHSTLNWVPTAHTIDILVDFTTNKQAFVPINIPLIQSLPFSIAHSALSMLPFNTHTPRDTSTSLLISPQTQSHVFLALINSAIMQNYRDEQASLNKQASPNLKQRSSVPHRNLVCSNYLLTTFEPSLTMSRQLYAWIANMMAQFNDAAYPLGSFIQTGTLASFGDIKSVQNSIKRALRRFSKAEVPKTEEEEPGLTHSTARLNNLMGEVVESPQKRDNSRLITATEDDSEEEQEHQMHSVQEEEAPTPLHNQEETSPEQLQDQLVQMDGTQQDTLTEQDQDGGEAVEDNFTDDQSQHVSDPQLSSEVSSHATPSDIVSTPFSERQTQSTEPSPNPFRDGKATIGGFRSYLTEQDTRPSSFTPPVLFTSLLHFASLMLVVPKTQDQSEQEYPDTTEAPSEKPVIPLFTLNLNSIEIHTQHLLKVGSPLLVIRFFQLLVSAIQFHPSLSSPTSFFSKPPSSQPTLFSPRPFMDFIAFFSASLGTLQRLLQTYPAFSTFFTSRPAPTDRSLSQTDIFTTRTVPNMKLKPASNPVLNSFLVAYSTLSSLHPMLSPTVHSRDSSILLASLSFFPQFIASSSSQPLFPYKHHSLLPLFMTTCRVVQNWHMNPFWLSVLDSLCISLVFTPSQNEEETAHSFHLLESTLFNAFHQFSLSKEKKKKEIDKKNKKENKPEGDYPHDIVFLFDHLFTKELKWLRDLSDTAPILLYCILKIVVEASTSGPQKAISWLIDAPLVEMLIHAICTSDALSPVFSLLIDLTLKVLSNLTRPPNVLFAQSIKPKTTSQLCESLNIAAGRMKSLEEVVLGFISKQQIEMQNTEMLIRVKHAMIQEVGFVICAEDFTKGKEKKPTPPTSFYRPFPSLLQSKHATSLLSFFLNPTIPSNYLQNELIADAESCRILLNVIVPAFYSELSNEKAALRVLSSFAVNPTSQIGRAEAIKDSLTGCFVVFSSIQLFDSEIKNISDQHLRSFVQNETATNKKAQNENSVSKYGSQTVLNEKELSIMHSTLTTVISNVPLHDSAVFEPRHADERESVPSVSYHAFSVPTQKDAFIPTTIEQLDASLRAHSTVLEELAGSVFASKKEGETREAPIRSSVERELSFLTSLTHVYIRTKKTETQQVKCPHKLSSGSDKGDGGFNLFNPKCNNVNDVTALVPQTAYDSTRGAKIQLLRRERNDAIVRATEITSPIYLHISTLVYQIKRTAAILHSFIATPSEAPPRSDEQGASEQVEPKQSTSEKAVALAQNWVLFIIQQFSDFLLKATDTENSPFKFDPFMLNLLDPEQNVSQHFLTNATHSTVSTSLVTTLFTETITTLISLIPPTCGLQTELVQAVVANILLVPYLRDFISPELLTLPEWISLFKTTFSGITQTLISNPVQPSLSFLIANTTADSLLQLHASSPFSPLNLMITRFTLPTSISEALLIADSETPGRKYMLPSYFAQSLSYRDEDDQPVHSPLFSITYSKHSSSSSVLNPLLTLLLSHLQYLFSHSADRDTSVGLTGERFSLNTFEGSDVPTSESMRITKEFMIPLQIKKILQSLTPSCAAQTLFAILRSILALPHADESAVADLVQQSQIEIAEVPVTNTGFPIFFPLILPKFVPSTGEQIWIDLLESLSTSLVTTQTHLLTQHQEVEEQHDEEGNVIPSEPTETVQPAELIEPVRLEPFNEHLWTLLKDSIDLFKPLVIPELSAYISSLPSKPTLDTMPSAPSEDLFYYHHIGPLSPSNVLLNALNIVCETVSMLRWEKDQQGYIIADHSLLPFTQPIVAKLTHLRNHDPSIHISRATPLSIPSLLSLSSFVKAVTIRLVELVPNSSVSFDPTPRSSQYPYSSFDSSILVSPLLLLQTTLSFYSALLSPQPSSYLLADSDLSHFSPLIYVLSSCTQDSSEARDLSMLISSLFSDFVDVVKAILMKQKEIDDNECALRVENDLEEYTQRKYWIVHNKSGVESQKLLQQTEADRARDHLFGWRWQIKQNGFKSQTGVNDASPLLSTPHPTTLSFMFSCLLQEYSSLMRAFSQESTKQVKHAFVSSVSLSITSFFAQLPWNLNAHPPPSFTRALSSVLMTELAIHKQYPSFVPLVPVISLTMDWNRIVNGLEPAVPEVSDDSQNISASPSMNERILPSPIILDPFILPKVEDPSEDVPSRSKIIEQEPHILADFIQSNQATPIKQNVLVSEVLGDELSRLVLLSSLSLAELYSCGNPLVTGLSSLIPSFLESLASLPFDVIPTRQFADVVSQMMKFVSASFSLSPIIPEGTVPRVTQPFLTDSPQLTFSSSLYVSNFMRTIISLLLIVLHAPAATSIATLVNQKRFVRKPPSKSDVLSLSLSVIQATDQPLEEREWRFFELFAFGVSSPEQLLAQPISSATVTDLCRLNLFVSFVRSFVTSPLRVEQPDQPPQQPTPAESQLAGTVNAVITLTLDLLCSLDIATSLAVHAQCLQLKQFSQFAPHTTYIHLTSLLHSIFSLVVFSTKVDSIERAVILPQHRLNVINGLTQFLQNAAPAQQTQSIDQSEVSNVQLDSSSLPQSSFGQELPEGQFPTRYLVENSLLSALLLLVSSSAQARSGNPKDKSLYVTLFLIELFTSFLLGGSYPALPSGLLPEAVNSEPLSQQRGTQLVMSTAIAQFCREHPPTRPHLTINKLSTVLSSLIQLVFTTDPPSLSATVSKSIDRNAKQVQWFCQPCINICSEHSFFLFLTSLVSSLSLLVNPPSPQTAPLIVSPSLFTPHQIQNSCLCLAFFESLINSTISSTELQSSQSRPVSIQRLNVSDSPTSYNLPATIVSSFTYAFRRFSPPQPNSPPLTSPLRETEAICLLVHLTEFSLLNSVSPHIHPVIDTLVATLHDFVEGKWFWEKKVLMSDRTRACFGIAVLCLSRKWRGDRKNSITKVEYRKIYKSISSALTAIAKQKQSEDFKPFIEGAIQSLEPSGLTAEETCAILNNSLANIAVPHPALFQHS</sequence>
<organism evidence="2 3">
    <name type="scientific">Blattamonas nauphoetae</name>
    <dbReference type="NCBI Taxonomy" id="2049346"/>
    <lineage>
        <taxon>Eukaryota</taxon>
        <taxon>Metamonada</taxon>
        <taxon>Preaxostyla</taxon>
        <taxon>Oxymonadida</taxon>
        <taxon>Blattamonas</taxon>
    </lineage>
</organism>
<name>A0ABQ9Y609_9EUKA</name>
<reference evidence="2 3" key="1">
    <citation type="journal article" date="2022" name="bioRxiv">
        <title>Genomics of Preaxostyla Flagellates Illuminates Evolutionary Transitions and the Path Towards Mitochondrial Loss.</title>
        <authorList>
            <person name="Novak L.V.F."/>
            <person name="Treitli S.C."/>
            <person name="Pyrih J."/>
            <person name="Halakuc P."/>
            <person name="Pipaliya S.V."/>
            <person name="Vacek V."/>
            <person name="Brzon O."/>
            <person name="Soukal P."/>
            <person name="Eme L."/>
            <person name="Dacks J.B."/>
            <person name="Karnkowska A."/>
            <person name="Elias M."/>
            <person name="Hampl V."/>
        </authorList>
    </citation>
    <scope>NUCLEOTIDE SEQUENCE [LARGE SCALE GENOMIC DNA]</scope>
    <source>
        <strain evidence="2">NAU3</strain>
        <tissue evidence="2">Gut</tissue>
    </source>
</reference>
<feature type="region of interest" description="Disordered" evidence="1">
    <location>
        <begin position="1109"/>
        <end position="1144"/>
    </location>
</feature>
<keyword evidence="3" id="KW-1185">Reference proteome</keyword>
<feature type="region of interest" description="Disordered" evidence="1">
    <location>
        <begin position="1157"/>
        <end position="1226"/>
    </location>
</feature>
<gene>
    <name evidence="2" type="ORF">BLNAU_5962</name>
</gene>
<evidence type="ECO:0000313" key="2">
    <source>
        <dbReference type="EMBL" id="KAK2959167.1"/>
    </source>
</evidence>
<evidence type="ECO:0000256" key="1">
    <source>
        <dbReference type="SAM" id="MobiDB-lite"/>
    </source>
</evidence>
<feature type="compositionally biased region" description="Acidic residues" evidence="1">
    <location>
        <begin position="1160"/>
        <end position="1175"/>
    </location>
</feature>
<feature type="compositionally biased region" description="Polar residues" evidence="1">
    <location>
        <begin position="1176"/>
        <end position="1215"/>
    </location>
</feature>
<comment type="caution">
    <text evidence="2">The sequence shown here is derived from an EMBL/GenBank/DDBJ whole genome shotgun (WGS) entry which is preliminary data.</text>
</comment>
<protein>
    <submittedName>
        <fullName evidence="2">Uncharacterized protein</fullName>
    </submittedName>
</protein>
<accession>A0ABQ9Y609</accession>
<feature type="compositionally biased region" description="Polar residues" evidence="1">
    <location>
        <begin position="2103"/>
        <end position="2113"/>
    </location>
</feature>